<dbReference type="InterPro" id="IPR033954">
    <property type="entry name" value="DiS-bond_Isoase_DsbC/G"/>
</dbReference>
<dbReference type="InterPro" id="IPR051470">
    <property type="entry name" value="Thiol:disulfide_interchange"/>
</dbReference>
<feature type="chain" id="PRO_5015800508" description="Thiol:disulfide interchange protein" evidence="7">
    <location>
        <begin position="22"/>
        <end position="295"/>
    </location>
</feature>
<feature type="region of interest" description="Disordered" evidence="8">
    <location>
        <begin position="26"/>
        <end position="53"/>
    </location>
</feature>
<comment type="function">
    <text evidence="7">Required for disulfide bond formation in some periplasmic proteins. Acts by transferring its disulfide bond to other proteins and is reduced in the process.</text>
</comment>
<dbReference type="Pfam" id="PF10411">
    <property type="entry name" value="DsbC_N"/>
    <property type="match status" value="1"/>
</dbReference>
<evidence type="ECO:0000256" key="1">
    <source>
        <dbReference type="ARBA" id="ARBA00004418"/>
    </source>
</evidence>
<evidence type="ECO:0000313" key="12">
    <source>
        <dbReference type="Proteomes" id="UP000249447"/>
    </source>
</evidence>
<comment type="subcellular location">
    <subcellularLocation>
        <location evidence="1 7">Periplasm</location>
    </subcellularLocation>
</comment>
<reference evidence="11 12" key="1">
    <citation type="submission" date="2018-05" db="EMBL/GenBank/DDBJ databases">
        <title>The complete genome of Lysobacter maris HZ9B, a marine bacterium antagonistic against terrestrial plant pathogens.</title>
        <authorList>
            <person name="Zhang X.-Q."/>
        </authorList>
    </citation>
    <scope>NUCLEOTIDE SEQUENCE [LARGE SCALE GENOMIC DNA]</scope>
    <source>
        <strain evidence="11 12">HZ9B</strain>
    </source>
</reference>
<dbReference type="GO" id="GO:0042597">
    <property type="term" value="C:periplasmic space"/>
    <property type="evidence" value="ECO:0007669"/>
    <property type="project" value="UniProtKB-SubCell"/>
</dbReference>
<evidence type="ECO:0000256" key="2">
    <source>
        <dbReference type="ARBA" id="ARBA00009813"/>
    </source>
</evidence>
<dbReference type="SUPFAM" id="SSF52833">
    <property type="entry name" value="Thioredoxin-like"/>
    <property type="match status" value="1"/>
</dbReference>
<evidence type="ECO:0000256" key="7">
    <source>
        <dbReference type="RuleBase" id="RU364038"/>
    </source>
</evidence>
<evidence type="ECO:0000256" key="6">
    <source>
        <dbReference type="ARBA" id="ARBA00023284"/>
    </source>
</evidence>
<evidence type="ECO:0000259" key="9">
    <source>
        <dbReference type="Pfam" id="PF10411"/>
    </source>
</evidence>
<dbReference type="InterPro" id="IPR036249">
    <property type="entry name" value="Thioredoxin-like_sf"/>
</dbReference>
<keyword evidence="12" id="KW-1185">Reference proteome</keyword>
<feature type="signal peptide" evidence="7">
    <location>
        <begin position="1"/>
        <end position="21"/>
    </location>
</feature>
<evidence type="ECO:0000256" key="4">
    <source>
        <dbReference type="ARBA" id="ARBA00022764"/>
    </source>
</evidence>
<dbReference type="KEGG" id="lmb:C9I47_0724"/>
<accession>A0A2U9T4Y7</accession>
<sequence length="295" mass="31010">MMQMKRTLLAVLGAISLSACAQAPEADATGTPSKAPVVSSPMLPATPEPAEGTPEARALAAVRTLNPNLQPEQIGAAPLPGFREVIVSGQVVYVSDDGRYMFLPGQGGALYDTVSERSLSEASLAGLRRDLLKTIPASERIVFAPANPKYTVTVFTDVECGYCRRLHSEIAEYNQQGIAIEYLAFPRMGIGSEDYNKMVAVWCASDRKQALTDAKAEKSVPEHDCKNTVSMQYNIGQRAGLTGTPMILTEDGTQVGGYVPPAALRETLDKLAAEKAEPAAVGNAAPGGNAAAGGA</sequence>
<dbReference type="PANTHER" id="PTHR35272">
    <property type="entry name" value="THIOL:DISULFIDE INTERCHANGE PROTEIN DSBC-RELATED"/>
    <property type="match status" value="1"/>
</dbReference>
<dbReference type="Proteomes" id="UP000249447">
    <property type="component" value="Chromosome"/>
</dbReference>
<proteinExistence type="inferred from homology"/>
<comment type="similarity">
    <text evidence="2 7">Belongs to the thioredoxin family. DsbC subfamily.</text>
</comment>
<keyword evidence="4 7" id="KW-0574">Periplasm</keyword>
<evidence type="ECO:0000313" key="11">
    <source>
        <dbReference type="EMBL" id="AWV06445.1"/>
    </source>
</evidence>
<feature type="compositionally biased region" description="Low complexity" evidence="8">
    <location>
        <begin position="278"/>
        <end position="289"/>
    </location>
</feature>
<keyword evidence="5" id="KW-1015">Disulfide bond</keyword>
<evidence type="ECO:0000256" key="5">
    <source>
        <dbReference type="ARBA" id="ARBA00023157"/>
    </source>
</evidence>
<name>A0A2U9T4Y7_9GAMM</name>
<feature type="domain" description="Disulphide bond isomerase DsbC/G N-terminal" evidence="9">
    <location>
        <begin position="53"/>
        <end position="120"/>
    </location>
</feature>
<dbReference type="InterPro" id="IPR009094">
    <property type="entry name" value="DiS-bond_isomerase_DsbC/G_N_sf"/>
</dbReference>
<evidence type="ECO:0000256" key="3">
    <source>
        <dbReference type="ARBA" id="ARBA00022729"/>
    </source>
</evidence>
<evidence type="ECO:0000259" key="10">
    <source>
        <dbReference type="Pfam" id="PF13098"/>
    </source>
</evidence>
<dbReference type="InterPro" id="IPR018950">
    <property type="entry name" value="DiS-bond_isomerase_DsbC/G_N"/>
</dbReference>
<keyword evidence="6 7" id="KW-0676">Redox-active center</keyword>
<keyword evidence="3 7" id="KW-0732">Signal</keyword>
<organism evidence="11 12">
    <name type="scientific">Marilutibacter maris</name>
    <dbReference type="NCBI Taxonomy" id="1605891"/>
    <lineage>
        <taxon>Bacteria</taxon>
        <taxon>Pseudomonadati</taxon>
        <taxon>Pseudomonadota</taxon>
        <taxon>Gammaproteobacteria</taxon>
        <taxon>Lysobacterales</taxon>
        <taxon>Lysobacteraceae</taxon>
        <taxon>Marilutibacter</taxon>
    </lineage>
</organism>
<dbReference type="AlphaFoldDB" id="A0A2U9T4Y7"/>
<feature type="region of interest" description="Disordered" evidence="8">
    <location>
        <begin position="276"/>
        <end position="295"/>
    </location>
</feature>
<dbReference type="Gene3D" id="3.40.30.10">
    <property type="entry name" value="Glutaredoxin"/>
    <property type="match status" value="1"/>
</dbReference>
<gene>
    <name evidence="11" type="ORF">C9I47_0724</name>
</gene>
<dbReference type="CDD" id="cd03020">
    <property type="entry name" value="DsbA_DsbC_DsbG"/>
    <property type="match status" value="1"/>
</dbReference>
<dbReference type="EMBL" id="CP029843">
    <property type="protein sequence ID" value="AWV06445.1"/>
    <property type="molecule type" value="Genomic_DNA"/>
</dbReference>
<dbReference type="PANTHER" id="PTHR35272:SF3">
    <property type="entry name" value="THIOL:DISULFIDE INTERCHANGE PROTEIN DSBC"/>
    <property type="match status" value="1"/>
</dbReference>
<dbReference type="PROSITE" id="PS51257">
    <property type="entry name" value="PROKAR_LIPOPROTEIN"/>
    <property type="match status" value="1"/>
</dbReference>
<dbReference type="Gene3D" id="3.10.450.70">
    <property type="entry name" value="Disulphide bond isomerase, DsbC/G, N-terminal"/>
    <property type="match status" value="1"/>
</dbReference>
<dbReference type="Pfam" id="PF13098">
    <property type="entry name" value="Thioredoxin_2"/>
    <property type="match status" value="1"/>
</dbReference>
<dbReference type="SUPFAM" id="SSF54423">
    <property type="entry name" value="DsbC/DsbG N-terminal domain-like"/>
    <property type="match status" value="1"/>
</dbReference>
<evidence type="ECO:0000256" key="8">
    <source>
        <dbReference type="SAM" id="MobiDB-lite"/>
    </source>
</evidence>
<feature type="domain" description="Thioredoxin-like fold" evidence="10">
    <location>
        <begin position="146"/>
        <end position="268"/>
    </location>
</feature>
<dbReference type="InterPro" id="IPR012336">
    <property type="entry name" value="Thioredoxin-like_fold"/>
</dbReference>
<protein>
    <recommendedName>
        <fullName evidence="7">Thiol:disulfide interchange protein</fullName>
    </recommendedName>
</protein>